<evidence type="ECO:0000313" key="2">
    <source>
        <dbReference type="EMBL" id="MBS4215070.1"/>
    </source>
</evidence>
<gene>
    <name evidence="2" type="ORF">KHA99_21725</name>
</gene>
<evidence type="ECO:0000256" key="1">
    <source>
        <dbReference type="SAM" id="Phobius"/>
    </source>
</evidence>
<dbReference type="EMBL" id="JAGYPF010000004">
    <property type="protein sequence ID" value="MBS4215070.1"/>
    <property type="molecule type" value="Genomic_DNA"/>
</dbReference>
<keyword evidence="1" id="KW-1133">Transmembrane helix</keyword>
<keyword evidence="1" id="KW-0812">Transmembrane</keyword>
<proteinExistence type="predicted"/>
<keyword evidence="1" id="KW-0472">Membrane</keyword>
<dbReference type="RefSeq" id="WP_213119559.1">
    <property type="nucleotide sequence ID" value="NZ_JAGYPF010000004.1"/>
</dbReference>
<feature type="transmembrane region" description="Helical" evidence="1">
    <location>
        <begin position="5"/>
        <end position="23"/>
    </location>
</feature>
<dbReference type="Proteomes" id="UP000679749">
    <property type="component" value="Unassembled WGS sequence"/>
</dbReference>
<comment type="caution">
    <text evidence="2">The sequence shown here is derived from an EMBL/GenBank/DDBJ whole genome shotgun (WGS) entry which is preliminary data.</text>
</comment>
<organism evidence="2 3">
    <name type="scientific">Neobacillus rhizophilus</name>
    <dbReference type="NCBI Taxonomy" id="2833579"/>
    <lineage>
        <taxon>Bacteria</taxon>
        <taxon>Bacillati</taxon>
        <taxon>Bacillota</taxon>
        <taxon>Bacilli</taxon>
        <taxon>Bacillales</taxon>
        <taxon>Bacillaceae</taxon>
        <taxon>Neobacillus</taxon>
    </lineage>
</organism>
<protein>
    <recommendedName>
        <fullName evidence="4">BshB3 potential contributor to bacillithiol synthesis</fullName>
    </recommendedName>
</protein>
<dbReference type="AlphaFoldDB" id="A0A942YXG7"/>
<name>A0A942YXG7_9BACI</name>
<evidence type="ECO:0008006" key="4">
    <source>
        <dbReference type="Google" id="ProtNLM"/>
    </source>
</evidence>
<accession>A0A942YXG7</accession>
<reference evidence="2" key="1">
    <citation type="submission" date="2021-05" db="EMBL/GenBank/DDBJ databases">
        <title>Novel Bacillus species.</title>
        <authorList>
            <person name="Liu G."/>
        </authorList>
    </citation>
    <scope>NUCLEOTIDE SEQUENCE</scope>
    <source>
        <strain evidence="2">FJAT-49825</strain>
    </source>
</reference>
<evidence type="ECO:0000313" key="3">
    <source>
        <dbReference type="Proteomes" id="UP000679749"/>
    </source>
</evidence>
<sequence length="64" mass="7000">MKILITLVIVVIIIAIISTLFIAGKADDNYSSSTKRNTTNLTLIYAISIPLILIALGIFIVFFT</sequence>
<keyword evidence="3" id="KW-1185">Reference proteome</keyword>
<feature type="transmembrane region" description="Helical" evidence="1">
    <location>
        <begin position="43"/>
        <end position="63"/>
    </location>
</feature>